<sequence length="426" mass="48135">MTTMFVQLRGVVYLLVLLQCCVCVAHATDGQSTVENAEGELKKWVKKADELLGKGRGCVTVWKKEEESCNGRISPTKSVADGTHSLVTEIKKKLGGGVITKDQGTGDDDLVEKAKKAMQKTQETVNETKAILAETAVVNIQCSYILEEWRQEMENKDGARKHYVSVIKGAEEKYRTPERIELVEESNKTHKVLSDVMGELAVASKRSSSCTRVVKQHQERAERAMKELEGVSGDVVEQIKEARTHNATVPRESTVKARLDVEWEEEAQAIVKAKEEEEQKKKQAALEKAQAEQRLLAEKEAKEREAELEEQKRRAREQERMAQEELDRKKKAAAEEEAEKRKADEKRAQEEKTKQDQERRDAEEKAQKAREALERKEKEQLERAAEEARKKAEAAKKNDNSHHSPALVQSPLLLILLCVLGCTLVC</sequence>
<gene>
    <name evidence="3" type="ORF">TM35_000251720</name>
</gene>
<evidence type="ECO:0000256" key="1">
    <source>
        <dbReference type="SAM" id="MobiDB-lite"/>
    </source>
</evidence>
<comment type="caution">
    <text evidence="3">The sequence shown here is derived from an EMBL/GenBank/DDBJ whole genome shotgun (WGS) entry which is preliminary data.</text>
</comment>
<dbReference type="Proteomes" id="UP000192257">
    <property type="component" value="Unassembled WGS sequence"/>
</dbReference>
<name>A0A1X0NQ82_9TRYP</name>
<evidence type="ECO:0000256" key="2">
    <source>
        <dbReference type="SAM" id="SignalP"/>
    </source>
</evidence>
<dbReference type="AlphaFoldDB" id="A0A1X0NQ82"/>
<dbReference type="VEuPathDB" id="TriTrypDB:TM35_000251720"/>
<organism evidence="3 4">
    <name type="scientific">Trypanosoma theileri</name>
    <dbReference type="NCBI Taxonomy" id="67003"/>
    <lineage>
        <taxon>Eukaryota</taxon>
        <taxon>Discoba</taxon>
        <taxon>Euglenozoa</taxon>
        <taxon>Kinetoplastea</taxon>
        <taxon>Metakinetoplastina</taxon>
        <taxon>Trypanosomatida</taxon>
        <taxon>Trypanosomatidae</taxon>
        <taxon>Trypanosoma</taxon>
    </lineage>
</organism>
<feature type="chain" id="PRO_5013298329" description="Transglutaminase" evidence="2">
    <location>
        <begin position="28"/>
        <end position="426"/>
    </location>
</feature>
<keyword evidence="2" id="KW-0732">Signal</keyword>
<evidence type="ECO:0000313" key="4">
    <source>
        <dbReference type="Proteomes" id="UP000192257"/>
    </source>
</evidence>
<feature type="signal peptide" evidence="2">
    <location>
        <begin position="1"/>
        <end position="27"/>
    </location>
</feature>
<feature type="compositionally biased region" description="Basic and acidic residues" evidence="1">
    <location>
        <begin position="301"/>
        <end position="402"/>
    </location>
</feature>
<proteinExistence type="predicted"/>
<dbReference type="STRING" id="67003.A0A1X0NQ82"/>
<evidence type="ECO:0000313" key="3">
    <source>
        <dbReference type="EMBL" id="ORC86876.1"/>
    </source>
</evidence>
<dbReference type="RefSeq" id="XP_028880942.1">
    <property type="nucleotide sequence ID" value="XM_029027763.1"/>
</dbReference>
<evidence type="ECO:0008006" key="5">
    <source>
        <dbReference type="Google" id="ProtNLM"/>
    </source>
</evidence>
<keyword evidence="4" id="KW-1185">Reference proteome</keyword>
<protein>
    <recommendedName>
        <fullName evidence="5">Transglutaminase</fullName>
    </recommendedName>
</protein>
<accession>A0A1X0NQ82</accession>
<dbReference type="GeneID" id="39987543"/>
<reference evidence="3 4" key="1">
    <citation type="submission" date="2017-03" db="EMBL/GenBank/DDBJ databases">
        <title>An alternative strategy for trypanosome survival in the mammalian bloodstream revealed through genome and transcriptome analysis of the ubiquitous bovine parasite Trypanosoma (Megatrypanum) theileri.</title>
        <authorList>
            <person name="Kelly S."/>
            <person name="Ivens A."/>
            <person name="Mott A."/>
            <person name="O'Neill E."/>
            <person name="Emms D."/>
            <person name="Macleod O."/>
            <person name="Voorheis P."/>
            <person name="Matthews J."/>
            <person name="Matthews K."/>
            <person name="Carrington M."/>
        </authorList>
    </citation>
    <scope>NUCLEOTIDE SEQUENCE [LARGE SCALE GENOMIC DNA]</scope>
    <source>
        <strain evidence="3">Edinburgh</strain>
    </source>
</reference>
<feature type="region of interest" description="Disordered" evidence="1">
    <location>
        <begin position="301"/>
        <end position="404"/>
    </location>
</feature>
<dbReference type="EMBL" id="NBCO01000025">
    <property type="protein sequence ID" value="ORC86876.1"/>
    <property type="molecule type" value="Genomic_DNA"/>
</dbReference>